<evidence type="ECO:0000313" key="2">
    <source>
        <dbReference type="EMBL" id="KKL79208.1"/>
    </source>
</evidence>
<accession>A0A0F9EYN4</accession>
<dbReference type="AlphaFoldDB" id="A0A0F9EYN4"/>
<dbReference type="InterPro" id="IPR055140">
    <property type="entry name" value="Thiolase_C_2"/>
</dbReference>
<dbReference type="NCBIfam" id="NF004811">
    <property type="entry name" value="PRK06158.1"/>
    <property type="match status" value="1"/>
</dbReference>
<feature type="domain" description="Thiolase C-terminal" evidence="1">
    <location>
        <begin position="252"/>
        <end position="394"/>
    </location>
</feature>
<dbReference type="PANTHER" id="PTHR42870:SF1">
    <property type="entry name" value="NON-SPECIFIC LIPID-TRANSFER PROTEIN-LIKE 2"/>
    <property type="match status" value="1"/>
</dbReference>
<dbReference type="EMBL" id="LAZR01023234">
    <property type="protein sequence ID" value="KKL79208.1"/>
    <property type="molecule type" value="Genomic_DNA"/>
</dbReference>
<dbReference type="InterPro" id="IPR002155">
    <property type="entry name" value="Thiolase"/>
</dbReference>
<dbReference type="Pfam" id="PF22691">
    <property type="entry name" value="Thiolase_C_1"/>
    <property type="match status" value="1"/>
</dbReference>
<dbReference type="PANTHER" id="PTHR42870">
    <property type="entry name" value="ACETYL-COA C-ACETYLTRANSFERASE"/>
    <property type="match status" value="1"/>
</dbReference>
<dbReference type="PIRSF" id="PIRSF000429">
    <property type="entry name" value="Ac-CoA_Ac_transf"/>
    <property type="match status" value="1"/>
</dbReference>
<gene>
    <name evidence="2" type="ORF">LCGC14_2017130</name>
</gene>
<name>A0A0F9EYN4_9ZZZZ</name>
<dbReference type="InterPro" id="IPR016039">
    <property type="entry name" value="Thiolase-like"/>
</dbReference>
<organism evidence="2">
    <name type="scientific">marine sediment metagenome</name>
    <dbReference type="NCBI Taxonomy" id="412755"/>
    <lineage>
        <taxon>unclassified sequences</taxon>
        <taxon>metagenomes</taxon>
        <taxon>ecological metagenomes</taxon>
    </lineage>
</organism>
<dbReference type="CDD" id="cd00829">
    <property type="entry name" value="SCP-x_thiolase"/>
    <property type="match status" value="1"/>
</dbReference>
<comment type="caution">
    <text evidence="2">The sequence shown here is derived from an EMBL/GenBank/DDBJ whole genome shotgun (WGS) entry which is preliminary data.</text>
</comment>
<evidence type="ECO:0000259" key="1">
    <source>
        <dbReference type="Pfam" id="PF22691"/>
    </source>
</evidence>
<protein>
    <recommendedName>
        <fullName evidence="1">Thiolase C-terminal domain-containing protein</fullName>
    </recommendedName>
</protein>
<sequence length="396" mass="41868">MSPTRASDGDRRRLSGRVAIVGVDESDEIGIVPHKSILQLHAEAARNALADAAIGMSEVDAVFTAGAGWSASLQVAEYLGIRPRYTDSTAVGGSSFVIHVEHAAAAIDAGLINVALITHGQSAHSDRRRPGAGRPPLDPWFPAAQFEMPYHVGGPPTVYAMACMRHMHQYGTTHEQLAEIAVATRKWAMLNPRAMMRDPLTIDDVLSSRWITYPFHLLDCCLVTDAGGAVVVTSAERAKDCPKKPVLVLGSGEATTHQTIASMPDLTDTPASISGPLAFEMAGVRHKDIDVTEVYDSFTYTALVTLEALGFCKKGEGGAFVSGQRTAPGGDFPLNTNGGGLSYTHPGMYGIFLLIEAVRQLRGECGERQVPGAKLACVNGTGGTLSSCGTLILGVD</sequence>
<dbReference type="GO" id="GO:0016747">
    <property type="term" value="F:acyltransferase activity, transferring groups other than amino-acyl groups"/>
    <property type="evidence" value="ECO:0007669"/>
    <property type="project" value="InterPro"/>
</dbReference>
<dbReference type="SUPFAM" id="SSF53901">
    <property type="entry name" value="Thiolase-like"/>
    <property type="match status" value="2"/>
</dbReference>
<proteinExistence type="predicted"/>
<dbReference type="Gene3D" id="3.40.47.10">
    <property type="match status" value="1"/>
</dbReference>
<reference evidence="2" key="1">
    <citation type="journal article" date="2015" name="Nature">
        <title>Complex archaea that bridge the gap between prokaryotes and eukaryotes.</title>
        <authorList>
            <person name="Spang A."/>
            <person name="Saw J.H."/>
            <person name="Jorgensen S.L."/>
            <person name="Zaremba-Niedzwiedzka K."/>
            <person name="Martijn J."/>
            <person name="Lind A.E."/>
            <person name="van Eijk R."/>
            <person name="Schleper C."/>
            <person name="Guy L."/>
            <person name="Ettema T.J."/>
        </authorList>
    </citation>
    <scope>NUCLEOTIDE SEQUENCE</scope>
</reference>